<evidence type="ECO:0000313" key="3">
    <source>
        <dbReference type="Proteomes" id="UP000239494"/>
    </source>
</evidence>
<keyword evidence="3" id="KW-1185">Reference proteome</keyword>
<organism evidence="2 3">
    <name type="scientific">Umezawaea tangerina</name>
    <dbReference type="NCBI Taxonomy" id="84725"/>
    <lineage>
        <taxon>Bacteria</taxon>
        <taxon>Bacillati</taxon>
        <taxon>Actinomycetota</taxon>
        <taxon>Actinomycetes</taxon>
        <taxon>Pseudonocardiales</taxon>
        <taxon>Pseudonocardiaceae</taxon>
        <taxon>Umezawaea</taxon>
    </lineage>
</organism>
<dbReference type="Proteomes" id="UP000239494">
    <property type="component" value="Unassembled WGS sequence"/>
</dbReference>
<protein>
    <submittedName>
        <fullName evidence="2">Uncharacterized protein</fullName>
    </submittedName>
</protein>
<feature type="compositionally biased region" description="Basic and acidic residues" evidence="1">
    <location>
        <begin position="260"/>
        <end position="269"/>
    </location>
</feature>
<dbReference type="OrthoDB" id="3872627at2"/>
<dbReference type="RefSeq" id="WP_106191900.1">
    <property type="nucleotide sequence ID" value="NZ_PVTF01000010.1"/>
</dbReference>
<dbReference type="AlphaFoldDB" id="A0A2T0SVT4"/>
<proteinExistence type="predicted"/>
<accession>A0A2T0SVT4</accession>
<evidence type="ECO:0000313" key="2">
    <source>
        <dbReference type="EMBL" id="PRY37526.1"/>
    </source>
</evidence>
<gene>
    <name evidence="2" type="ORF">CLV43_110338</name>
</gene>
<evidence type="ECO:0000256" key="1">
    <source>
        <dbReference type="SAM" id="MobiDB-lite"/>
    </source>
</evidence>
<name>A0A2T0SVT4_9PSEU</name>
<feature type="region of interest" description="Disordered" evidence="1">
    <location>
        <begin position="260"/>
        <end position="279"/>
    </location>
</feature>
<dbReference type="EMBL" id="PVTF01000010">
    <property type="protein sequence ID" value="PRY37526.1"/>
    <property type="molecule type" value="Genomic_DNA"/>
</dbReference>
<sequence>MIGLEHLYAAADLDPDEPVRRLARVLGQQMTPLVLSAAVAQGQAAGPHTAMLLDRQRQRVRLYEEVLAVVRAVADPVVLKGPVLAGLYPPDLVRPVRDLDLVVETEEELWAAARSLVDAYGATPSVFTLIRHEGVDHCLVGLDWPSDDPLCDSDFEVEIGTFAYAGDQAGIPLRVGFPSSAPLAQLFAVAEERCQGPFSVKHALDCAVLLAAHPDLVTGPEAEDSIRAFHLAPEIRELVAFGTRMFGGTVPERLDALADEEQARRRDEGAVDGPSRSGGRWASADNVRFGVLLNGFTRAEERHRAGGPVPGGELVHTPVGDYLMLDGVEVDAVDVEAAREVSADRWAAATPTPVG</sequence>
<comment type="caution">
    <text evidence="2">The sequence shown here is derived from an EMBL/GenBank/DDBJ whole genome shotgun (WGS) entry which is preliminary data.</text>
</comment>
<reference evidence="2 3" key="1">
    <citation type="submission" date="2018-03" db="EMBL/GenBank/DDBJ databases">
        <title>Genomic Encyclopedia of Archaeal and Bacterial Type Strains, Phase II (KMG-II): from individual species to whole genera.</title>
        <authorList>
            <person name="Goeker M."/>
        </authorList>
    </citation>
    <scope>NUCLEOTIDE SEQUENCE [LARGE SCALE GENOMIC DNA]</scope>
    <source>
        <strain evidence="2 3">DSM 44720</strain>
    </source>
</reference>